<name>A0A239KVT3_9ACTN</name>
<feature type="domain" description="Transcriptional regulator DauR-like HTH" evidence="3">
    <location>
        <begin position="142"/>
        <end position="202"/>
    </location>
</feature>
<dbReference type="RefSeq" id="WP_089226634.1">
    <property type="nucleotide sequence ID" value="NZ_FZOF01000017.1"/>
</dbReference>
<protein>
    <submittedName>
        <fullName evidence="4">Predicted transcriptional regulator YheO, contains PAS and DNA-binding HTH domains</fullName>
    </submittedName>
</protein>
<gene>
    <name evidence="4" type="ORF">SAMN05216252_11776</name>
</gene>
<dbReference type="InterPro" id="IPR013559">
    <property type="entry name" value="YheO"/>
</dbReference>
<dbReference type="InterPro" id="IPR039446">
    <property type="entry name" value="DauR-like"/>
</dbReference>
<evidence type="ECO:0000259" key="2">
    <source>
        <dbReference type="Pfam" id="PF08348"/>
    </source>
</evidence>
<keyword evidence="5" id="KW-1185">Reference proteome</keyword>
<dbReference type="GO" id="GO:0003677">
    <property type="term" value="F:DNA binding"/>
    <property type="evidence" value="ECO:0007669"/>
    <property type="project" value="UniProtKB-KW"/>
</dbReference>
<evidence type="ECO:0000256" key="1">
    <source>
        <dbReference type="SAM" id="MobiDB-lite"/>
    </source>
</evidence>
<accession>A0A239KVT3</accession>
<dbReference type="Proteomes" id="UP000198280">
    <property type="component" value="Unassembled WGS sequence"/>
</dbReference>
<dbReference type="Pfam" id="PF08348">
    <property type="entry name" value="PAS_6"/>
    <property type="match status" value="1"/>
</dbReference>
<evidence type="ECO:0000259" key="3">
    <source>
        <dbReference type="Pfam" id="PF13309"/>
    </source>
</evidence>
<dbReference type="PANTHER" id="PTHR35568:SF1">
    <property type="entry name" value="TRANSCRIPTIONAL REGULATOR DAUR"/>
    <property type="match status" value="1"/>
</dbReference>
<dbReference type="AlphaFoldDB" id="A0A239KVT3"/>
<dbReference type="OrthoDB" id="9796595at2"/>
<dbReference type="Pfam" id="PF13309">
    <property type="entry name" value="HTH_22"/>
    <property type="match status" value="1"/>
</dbReference>
<proteinExistence type="predicted"/>
<evidence type="ECO:0000313" key="4">
    <source>
        <dbReference type="EMBL" id="SNT22331.1"/>
    </source>
</evidence>
<evidence type="ECO:0000313" key="5">
    <source>
        <dbReference type="Proteomes" id="UP000198280"/>
    </source>
</evidence>
<sequence length="212" mass="22304">MDDDIDARVALWGPACEAVARLLSPHAEVVLHDVGDERVLAVWNPVTRRTAGDRALPGELGPPGRPADDVDGPRETLLPGGRRVSSVSAVLSDADGTPSAVLCVHLDRTPLDRAAAVLTAFAAPAAAPGEQAPLAEGWTRQVDRVIAARVRARGRPAERLDRTDRLTVLGELERAGVFARRGAVPVVAEALGTSRSTIYALLAELRAGGERA</sequence>
<feature type="domain" description="YheO-like" evidence="2">
    <location>
        <begin position="14"/>
        <end position="115"/>
    </location>
</feature>
<keyword evidence="4" id="KW-0238">DNA-binding</keyword>
<organism evidence="4 5">
    <name type="scientific">Actinacidiphila glaucinigra</name>
    <dbReference type="NCBI Taxonomy" id="235986"/>
    <lineage>
        <taxon>Bacteria</taxon>
        <taxon>Bacillati</taxon>
        <taxon>Actinomycetota</taxon>
        <taxon>Actinomycetes</taxon>
        <taxon>Kitasatosporales</taxon>
        <taxon>Streptomycetaceae</taxon>
        <taxon>Actinacidiphila</taxon>
    </lineage>
</organism>
<reference evidence="4 5" key="1">
    <citation type="submission" date="2017-06" db="EMBL/GenBank/DDBJ databases">
        <authorList>
            <person name="Kim H.J."/>
            <person name="Triplett B.A."/>
        </authorList>
    </citation>
    <scope>NUCLEOTIDE SEQUENCE [LARGE SCALE GENOMIC DNA]</scope>
    <source>
        <strain evidence="4 5">CGMCC 4.1858</strain>
    </source>
</reference>
<dbReference type="EMBL" id="FZOF01000017">
    <property type="protein sequence ID" value="SNT22331.1"/>
    <property type="molecule type" value="Genomic_DNA"/>
</dbReference>
<feature type="region of interest" description="Disordered" evidence="1">
    <location>
        <begin position="52"/>
        <end position="74"/>
    </location>
</feature>
<dbReference type="PANTHER" id="PTHR35568">
    <property type="entry name" value="TRANSCRIPTIONAL REGULATOR DAUR"/>
    <property type="match status" value="1"/>
</dbReference>
<dbReference type="InterPro" id="IPR039445">
    <property type="entry name" value="DauR-like_HTH"/>
</dbReference>